<comment type="caution">
    <text evidence="3">The sequence shown here is derived from an EMBL/GenBank/DDBJ whole genome shotgun (WGS) entry which is preliminary data.</text>
</comment>
<protein>
    <submittedName>
        <fullName evidence="3">Btb/poz domain-containing</fullName>
    </submittedName>
</protein>
<dbReference type="InterPro" id="IPR011333">
    <property type="entry name" value="SKP1/BTB/POZ_sf"/>
</dbReference>
<dbReference type="EMBL" id="JAOAOG010000308">
    <property type="protein sequence ID" value="KAJ6230887.1"/>
    <property type="molecule type" value="Genomic_DNA"/>
</dbReference>
<gene>
    <name evidence="3" type="ORF">M0813_06455</name>
</gene>
<dbReference type="Proteomes" id="UP001150062">
    <property type="component" value="Unassembled WGS sequence"/>
</dbReference>
<dbReference type="SUPFAM" id="SSF54695">
    <property type="entry name" value="POZ domain"/>
    <property type="match status" value="1"/>
</dbReference>
<dbReference type="PANTHER" id="PTHR45774">
    <property type="entry name" value="BTB/POZ DOMAIN-CONTAINING"/>
    <property type="match status" value="1"/>
</dbReference>
<evidence type="ECO:0000313" key="3">
    <source>
        <dbReference type="EMBL" id="KAJ6230887.1"/>
    </source>
</evidence>
<dbReference type="InterPro" id="IPR000210">
    <property type="entry name" value="BTB/POZ_dom"/>
</dbReference>
<evidence type="ECO:0000259" key="2">
    <source>
        <dbReference type="PROSITE" id="PS50097"/>
    </source>
</evidence>
<evidence type="ECO:0000256" key="1">
    <source>
        <dbReference type="SAM" id="MobiDB-lite"/>
    </source>
</evidence>
<sequence>MSIVTIENDIKKIINNSDIADVHFIVGKERFHMSGHRIILSINSKIFYQQFYEKPSLLGENETARIITIEIPEISSKAFQLFLEYLYTKKVKLSREEVWSVLYIAQKYEVYELVELSFNYIISMLSVKTVFEQLEYSIECKQPFLYHKILEFFDKRALEILKTPNCFNHLTDPEARTLLARVANGLTEPVPTIVLFRRIKERGEYLSKSEMLEVQGEAVDTSQYFNYHSSSYNVLQPVYALILLLPFEKLDLRGIIEIHKTELLSDERMFSILASKYCSPPMKYFPFNQNPYAKGQDVSFNFNTDPNNNYLDLVNKKSYQNELLKKSKLHLTNQNNIYLTVNHDFENKNGNTNQKIKYQNKANNHDHMNNNEILHYSKEIDQRFNNYLSNKNIHQESDFNNKFPRINRKRKKMRKIVALLANDPCSQFRKDVENSISKASQVVTFDLTTRIPLYEELEHFNVIFHYSTIAYTDPKPIGDLLGRFITDGGSLIITPCFSSRLLKNNLDGLIKKLKIVPEINLETEFLTNKANLGNINNGNHSIIKNVEIFNGGGYSYRFKNLESNTGRIIATWSDNTPLIIVNKRRKIGKVIYLNFLPISRNVWKVQNYKTHKSFPKHIFNHNSDLFGNTNNFSSQKEIEQHFHEGGELIIQNSIIYASKIGEKNKILFGKKGKKRNVQKNGNEIFNGMNISQENLHPDEDPNKMNIEKEIQTNTVKKKINFKTLLKKSKPKLRGRPRKKKYPTLKVKSKKIN</sequence>
<dbReference type="PANTHER" id="PTHR45774:SF3">
    <property type="entry name" value="BTB (POZ) DOMAIN-CONTAINING 2B-RELATED"/>
    <property type="match status" value="1"/>
</dbReference>
<keyword evidence="4" id="KW-1185">Reference proteome</keyword>
<feature type="domain" description="BTB" evidence="2">
    <location>
        <begin position="20"/>
        <end position="95"/>
    </location>
</feature>
<dbReference type="SMART" id="SM00225">
    <property type="entry name" value="BTB"/>
    <property type="match status" value="1"/>
</dbReference>
<dbReference type="Gene3D" id="3.30.710.10">
    <property type="entry name" value="Potassium Channel Kv1.1, Chain A"/>
    <property type="match status" value="1"/>
</dbReference>
<accession>A0ABQ8XE15</accession>
<feature type="region of interest" description="Disordered" evidence="1">
    <location>
        <begin position="726"/>
        <end position="752"/>
    </location>
</feature>
<organism evidence="3 4">
    <name type="scientific">Anaeramoeba flamelloides</name>
    <dbReference type="NCBI Taxonomy" id="1746091"/>
    <lineage>
        <taxon>Eukaryota</taxon>
        <taxon>Metamonada</taxon>
        <taxon>Anaeramoebidae</taxon>
        <taxon>Anaeramoeba</taxon>
    </lineage>
</organism>
<dbReference type="Pfam" id="PF00651">
    <property type="entry name" value="BTB"/>
    <property type="match status" value="1"/>
</dbReference>
<proteinExistence type="predicted"/>
<evidence type="ECO:0000313" key="4">
    <source>
        <dbReference type="Proteomes" id="UP001150062"/>
    </source>
</evidence>
<reference evidence="3" key="1">
    <citation type="submission" date="2022-08" db="EMBL/GenBank/DDBJ databases">
        <title>Novel sulfate-reducing endosymbionts in the free-living metamonad Anaeramoeba.</title>
        <authorList>
            <person name="Jerlstrom-Hultqvist J."/>
            <person name="Cepicka I."/>
            <person name="Gallot-Lavallee L."/>
            <person name="Salas-Leiva D."/>
            <person name="Curtis B.A."/>
            <person name="Zahonova K."/>
            <person name="Pipaliya S."/>
            <person name="Dacks J."/>
            <person name="Roger A.J."/>
        </authorList>
    </citation>
    <scope>NUCLEOTIDE SEQUENCE</scope>
    <source>
        <strain evidence="3">Schooner1</strain>
    </source>
</reference>
<dbReference type="CDD" id="cd18186">
    <property type="entry name" value="BTB_POZ_ZBTB_KLHL-like"/>
    <property type="match status" value="1"/>
</dbReference>
<name>A0ABQ8XE15_9EUKA</name>
<dbReference type="PROSITE" id="PS50097">
    <property type="entry name" value="BTB"/>
    <property type="match status" value="1"/>
</dbReference>